<dbReference type="SUPFAM" id="SSF56300">
    <property type="entry name" value="Metallo-dependent phosphatases"/>
    <property type="match status" value="1"/>
</dbReference>
<dbReference type="AlphaFoldDB" id="A0A4V2V246"/>
<protein>
    <submittedName>
        <fullName evidence="3">DNA repair exonuclease SbcCD nuclease subunit</fullName>
    </submittedName>
</protein>
<evidence type="ECO:0000313" key="3">
    <source>
        <dbReference type="EMBL" id="TCT23652.1"/>
    </source>
</evidence>
<dbReference type="InterPro" id="IPR014576">
    <property type="entry name" value="Pesterase_YhaO"/>
</dbReference>
<dbReference type="Gene3D" id="3.60.21.10">
    <property type="match status" value="1"/>
</dbReference>
<proteinExistence type="predicted"/>
<name>A0A4V2V246_9BACI</name>
<dbReference type="PANTHER" id="PTHR30337">
    <property type="entry name" value="COMPONENT OF ATP-DEPENDENT DSDNA EXONUCLEASE"/>
    <property type="match status" value="1"/>
</dbReference>
<dbReference type="OrthoDB" id="9773856at2"/>
<evidence type="ECO:0000259" key="2">
    <source>
        <dbReference type="Pfam" id="PF00149"/>
    </source>
</evidence>
<dbReference type="Proteomes" id="UP000294650">
    <property type="component" value="Unassembled WGS sequence"/>
</dbReference>
<dbReference type="InterPro" id="IPR004843">
    <property type="entry name" value="Calcineurin-like_PHP"/>
</dbReference>
<dbReference type="InterPro" id="IPR050535">
    <property type="entry name" value="DNA_Repair-Maintenance_Comp"/>
</dbReference>
<keyword evidence="3" id="KW-0540">Nuclease</keyword>
<keyword evidence="1" id="KW-0378">Hydrolase</keyword>
<gene>
    <name evidence="3" type="ORF">EDD68_10662</name>
</gene>
<dbReference type="InterPro" id="IPR041796">
    <property type="entry name" value="Mre11_N"/>
</dbReference>
<comment type="caution">
    <text evidence="3">The sequence shown here is derived from an EMBL/GenBank/DDBJ whole genome shotgun (WGS) entry which is preliminary data.</text>
</comment>
<organism evidence="3 4">
    <name type="scientific">Melghiribacillus thermohalophilus</name>
    <dbReference type="NCBI Taxonomy" id="1324956"/>
    <lineage>
        <taxon>Bacteria</taxon>
        <taxon>Bacillati</taxon>
        <taxon>Bacillota</taxon>
        <taxon>Bacilli</taxon>
        <taxon>Bacillales</taxon>
        <taxon>Bacillaceae</taxon>
        <taxon>Melghiribacillus</taxon>
    </lineage>
</organism>
<dbReference type="CDD" id="cd00840">
    <property type="entry name" value="MPP_Mre11_N"/>
    <property type="match status" value="1"/>
</dbReference>
<dbReference type="RefSeq" id="WP_132371445.1">
    <property type="nucleotide sequence ID" value="NZ_SMAN01000006.1"/>
</dbReference>
<feature type="domain" description="Calcineurin-like phosphoesterase" evidence="2">
    <location>
        <begin position="5"/>
        <end position="205"/>
    </location>
</feature>
<evidence type="ECO:0000313" key="4">
    <source>
        <dbReference type="Proteomes" id="UP000294650"/>
    </source>
</evidence>
<sequence>MRNSLRFIHTADLHLDSPFKGLSSLPETIFQDVKNSTFQAFSKIIDAAIRHQVDFMLIAGDLFDAESRSLKAQMKLKKEMERLHKHNIQAFIVHGNHDPVQGDYFTVEWPDNVHVFPDETVRKIPFIKDGKHHLADIYGFSYENRTIHDSKVAEYRINQTKDIFHIGILHGSLSSNEDHDVYAPFRLSDFDDKKMDYWALGHIHKREVLRQDPPVVYPGNIQGRHMKETGEKGGYLVELTDRKADLSFIPVQSIRFEIVHLDAKGCESVDGLEQMIEREKERWRQSYGKCIIRLHARLDAEKIGVLTEKDVDELLEFVNEGEEDERNWIWLERIEPDVKVSWNREELKQGKHFTGELIRQMDQVEDPAVFLEELTEHRAIKKFMDPFTDEELQDILKDAEQLLLEDLLKE</sequence>
<dbReference type="Pfam" id="PF00149">
    <property type="entry name" value="Metallophos"/>
    <property type="match status" value="1"/>
</dbReference>
<dbReference type="PIRSF" id="PIRSF033091">
    <property type="entry name" value="Pesterase_YhaO"/>
    <property type="match status" value="1"/>
</dbReference>
<dbReference type="PANTHER" id="PTHR30337:SF7">
    <property type="entry name" value="PHOSPHOESTERASE"/>
    <property type="match status" value="1"/>
</dbReference>
<reference evidence="3 4" key="1">
    <citation type="submission" date="2019-03" db="EMBL/GenBank/DDBJ databases">
        <title>Genomic Encyclopedia of Type Strains, Phase IV (KMG-IV): sequencing the most valuable type-strain genomes for metagenomic binning, comparative biology and taxonomic classification.</title>
        <authorList>
            <person name="Goeker M."/>
        </authorList>
    </citation>
    <scope>NUCLEOTIDE SEQUENCE [LARGE SCALE GENOMIC DNA]</scope>
    <source>
        <strain evidence="3 4">DSM 25894</strain>
    </source>
</reference>
<keyword evidence="3" id="KW-0269">Exonuclease</keyword>
<dbReference type="EMBL" id="SMAN01000006">
    <property type="protein sequence ID" value="TCT23652.1"/>
    <property type="molecule type" value="Genomic_DNA"/>
</dbReference>
<dbReference type="InterPro" id="IPR029052">
    <property type="entry name" value="Metallo-depent_PP-like"/>
</dbReference>
<dbReference type="GO" id="GO:0004527">
    <property type="term" value="F:exonuclease activity"/>
    <property type="evidence" value="ECO:0007669"/>
    <property type="project" value="UniProtKB-KW"/>
</dbReference>
<accession>A0A4V2V246</accession>
<keyword evidence="4" id="KW-1185">Reference proteome</keyword>
<evidence type="ECO:0000256" key="1">
    <source>
        <dbReference type="ARBA" id="ARBA00022801"/>
    </source>
</evidence>